<feature type="transmembrane region" description="Helical" evidence="2">
    <location>
        <begin position="143"/>
        <end position="164"/>
    </location>
</feature>
<feature type="transmembrane region" description="Helical" evidence="2">
    <location>
        <begin position="19"/>
        <end position="37"/>
    </location>
</feature>
<sequence length="350" mass="39047">MVGLIQANLASIALESSLYGFYLLLSIISLVGSIKYAEPIVPPSHYRRTTIWSFISSRLQVLKRPIFVGGLLIVASVTGHWITDIVRLFGAFVYAPHPEAYYADTSHITQLMKNIFLSASAVIGDALIIYRMWVVWGRPYRIIIFPIISLAGTTAAGIVVTYLFRSSTPGVPVFDGSIGKWITVHSILSTVTNLYCSVLISWKIWHQMRQTSSYVVTERPLTRILILFIESAALYAIWQLVFLTLLFARSNIQFTFVDSYPPVTGIAFMSINARIYLSSWSPNTDKRSNLVTAAFATSTGARGQEREESFVLHSVRPVEVQITVEHDNVPPGKDNNDPEWTQPLKGGTVI</sequence>
<name>A0ABR2ZC98_9AGAR</name>
<reference evidence="3 4" key="1">
    <citation type="submission" date="2024-05" db="EMBL/GenBank/DDBJ databases">
        <title>A draft genome resource for the thread blight pathogen Marasmius tenuissimus strain MS-2.</title>
        <authorList>
            <person name="Yulfo-Soto G.E."/>
            <person name="Baruah I.K."/>
            <person name="Amoako-Attah I."/>
            <person name="Bukari Y."/>
            <person name="Meinhardt L.W."/>
            <person name="Bailey B.A."/>
            <person name="Cohen S.P."/>
        </authorList>
    </citation>
    <scope>NUCLEOTIDE SEQUENCE [LARGE SCALE GENOMIC DNA]</scope>
    <source>
        <strain evidence="3 4">MS-2</strain>
    </source>
</reference>
<feature type="transmembrane region" description="Helical" evidence="2">
    <location>
        <begin position="66"/>
        <end position="95"/>
    </location>
</feature>
<evidence type="ECO:0000256" key="2">
    <source>
        <dbReference type="SAM" id="Phobius"/>
    </source>
</evidence>
<gene>
    <name evidence="3" type="ORF">AAF712_013995</name>
</gene>
<organism evidence="3 4">
    <name type="scientific">Marasmius tenuissimus</name>
    <dbReference type="NCBI Taxonomy" id="585030"/>
    <lineage>
        <taxon>Eukaryota</taxon>
        <taxon>Fungi</taxon>
        <taxon>Dikarya</taxon>
        <taxon>Basidiomycota</taxon>
        <taxon>Agaricomycotina</taxon>
        <taxon>Agaricomycetes</taxon>
        <taxon>Agaricomycetidae</taxon>
        <taxon>Agaricales</taxon>
        <taxon>Marasmiineae</taxon>
        <taxon>Marasmiaceae</taxon>
        <taxon>Marasmius</taxon>
    </lineage>
</organism>
<protein>
    <submittedName>
        <fullName evidence="3">Uncharacterized protein</fullName>
    </submittedName>
</protein>
<feature type="transmembrane region" description="Helical" evidence="2">
    <location>
        <begin position="225"/>
        <end position="248"/>
    </location>
</feature>
<dbReference type="Proteomes" id="UP001437256">
    <property type="component" value="Unassembled WGS sequence"/>
</dbReference>
<comment type="caution">
    <text evidence="3">The sequence shown here is derived from an EMBL/GenBank/DDBJ whole genome shotgun (WGS) entry which is preliminary data.</text>
</comment>
<evidence type="ECO:0000313" key="3">
    <source>
        <dbReference type="EMBL" id="KAL0059271.1"/>
    </source>
</evidence>
<proteinExistence type="predicted"/>
<feature type="transmembrane region" description="Helical" evidence="2">
    <location>
        <begin position="115"/>
        <end position="136"/>
    </location>
</feature>
<feature type="region of interest" description="Disordered" evidence="1">
    <location>
        <begin position="326"/>
        <end position="350"/>
    </location>
</feature>
<dbReference type="EMBL" id="JBBXMP010000238">
    <property type="protein sequence ID" value="KAL0059271.1"/>
    <property type="molecule type" value="Genomic_DNA"/>
</dbReference>
<keyword evidence="2" id="KW-0812">Transmembrane</keyword>
<feature type="transmembrane region" description="Helical" evidence="2">
    <location>
        <begin position="184"/>
        <end position="205"/>
    </location>
</feature>
<evidence type="ECO:0000256" key="1">
    <source>
        <dbReference type="SAM" id="MobiDB-lite"/>
    </source>
</evidence>
<keyword evidence="4" id="KW-1185">Reference proteome</keyword>
<keyword evidence="2" id="KW-1133">Transmembrane helix</keyword>
<accession>A0ABR2ZC98</accession>
<evidence type="ECO:0000313" key="4">
    <source>
        <dbReference type="Proteomes" id="UP001437256"/>
    </source>
</evidence>
<keyword evidence="2" id="KW-0472">Membrane</keyword>